<dbReference type="PANTHER" id="PTHR13037">
    <property type="entry name" value="FORMIN"/>
    <property type="match status" value="1"/>
</dbReference>
<feature type="region of interest" description="Disordered" evidence="2">
    <location>
        <begin position="1363"/>
        <end position="1385"/>
    </location>
</feature>
<name>A0ABQ8UMC3_9EUKA</name>
<feature type="compositionally biased region" description="Acidic residues" evidence="2">
    <location>
        <begin position="1697"/>
        <end position="1707"/>
    </location>
</feature>
<proteinExistence type="predicted"/>
<feature type="compositionally biased region" description="Pro residues" evidence="2">
    <location>
        <begin position="1673"/>
        <end position="1689"/>
    </location>
</feature>
<gene>
    <name evidence="4" type="ORF">PAPYR_3340</name>
</gene>
<keyword evidence="3" id="KW-0812">Transmembrane</keyword>
<dbReference type="Proteomes" id="UP001141327">
    <property type="component" value="Unassembled WGS sequence"/>
</dbReference>
<dbReference type="CDD" id="cd19757">
    <property type="entry name" value="Bbox1"/>
    <property type="match status" value="1"/>
</dbReference>
<feature type="region of interest" description="Disordered" evidence="2">
    <location>
        <begin position="1671"/>
        <end position="1715"/>
    </location>
</feature>
<keyword evidence="5" id="KW-1185">Reference proteome</keyword>
<evidence type="ECO:0000256" key="3">
    <source>
        <dbReference type="SAM" id="Phobius"/>
    </source>
</evidence>
<sequence>MVETENSLYPGAAVGSWDPRLACYSDSQGVCLEANTAVATSASCGLDIRRQLGGEAQSPRVGPLYEPTWTMLDDMNALLTGQCQLADIGATFNVSASGQGALLKAGLSLSASALARAAALGRTLTEAPTALPTRHIAGLQADWAALARALEEAGEVPWRGYTDSLDLTAAALAELQTLGRIPDAPDPSLQLLAALGAAAAAAAEQQTGAAADRMAHAAAFALADPVAAQILQRIAFEEADLLAGTWAQAGLLLLVRGLHVQLSAIQADLAASADPVAQSRLLQWARGVDVPLASVTMPAFLARMAAALSHVAVPEVLGPCINTTVARLAALPAWVSQHPVTADGPPAPPHHCPSEPSGNPSLTAPSHYRTPPPRPPQGTSACRLSASLQAAFPSRADAARQWIWPMGPAWQLEGTRLVSANLTNASPAGPGWLLCNMSATANGTADMPPGMAGMVYLAPWRVAQRRVPVTSGAPGLLLGSALPRWVGEGQAACGAGFFMGPEDACEPCPVGSYCLGDDYQRLCHNAPSGAVYTSPQWPNASCPFECPAFTYRDTAGLTCVVTPVGMYSPEGTARLLPCVPPAGAVAAAGLLMRHLGGGNRTADSCPWGPYRGALMPARPGDGLAADWVGLAGGDWTAELWASLQPHPRHVLMAAPRPGDVELGLVAAPGRWGIFMQIDGLSQGRLCLGIGPANGATVCSAAFPMRSPEGAIDQGWHHYAVTGDGSASVVIFHRDGQFLSHSWYDQAALAAAAASGPASDDDAGDGDGLLLGGQDDAALGSVPWRLMPQWPAGAARVAGRWVGRLAEPRLTKGVALPRHLLGWFHSAQLAQARHAPPCPSRPRLRPHPPQLPHALWQAAYCPPLTHRFVAPSADAPTPECLRAPPPLSLTVATALAASSTTTTTSSSSSLAVDYLPLGGPAPLPTGAPPGPGARPGARACGACVCPVGTVMMWRVPGAQSVVLTINGTASLAELELLDQAGDRVPLSAFCRSDRPEDDSRLAGVAPCELLADGATGAGAGLVDVVAGTLRVAFALPSGPVALSQARLWVSTAAGAPVGTWSLALSRRPFDEALLEVAAAPVAIIAQADMALAVETQPGVGLAAVARTDHRAAYPFGGAATTGADEEPRWCVRCPANTTLSSLPRTGLVDCLCTDGMIRTSSGGCAPGLPPAPAPALTVSTSLPEDRSPTEDWYYQAATGADEARVQAELALTEGLPLPAEGAPMPAEFYQQGATTVLIQWPDLEEAGATAGIASFAGAALVARVQALDDNTTAATGSPALVDQAAQTTHRQTEWPSPLTIAPAASATVVAWVEVPGHLPSATRTVRVPLRAASPAPRIDLTGTAALLGPHIVQAVVQGCSPVPPGALRGADGEGEEAEDGGLSGWSSENPLVGAARIWARWSEGTATRTVRLNPFNRTGLPAGRPTPCPATIDDVPSASPFVVHPGQHVCLQAQCVYDPASPWQHALAGDPPVAWMGPTAMLLSPWRCWRFGGQGLLDDLGQAPALADPDAVAKMQAGWSLSAWDGFVAVLTTAPWSYLALGTCVLLATGAVVVWALLWAARRRQRSDARRRADRMAERRQQVAIMRAALADLVAGAEAWRFLVASDSSCEAAGAGGSEAPHIEASAGPLPARVPLRCDRCHTEHPVWRCRDHEPGMQFLCNYCDLLLHGTSRGPPPSPPAHQGEPPPPAGQQVPLPPDEDDDEEDEISGGGEGVARWAKGVAGRVRREPLAPSAHVRARLMYCDLAGCPHRHEEPKEPSEGPRPLPRLMQCTGCFAVMCPECWMAHGGGADHTRAIVLEGCALCGHEEAVLTCPDCPGPGRAYCGECERARHQQRAEWRHRVRWLGLECIRVHPGC</sequence>
<dbReference type="EMBL" id="JAPMOS010000013">
    <property type="protein sequence ID" value="KAJ4460329.1"/>
    <property type="molecule type" value="Genomic_DNA"/>
</dbReference>
<dbReference type="PANTHER" id="PTHR13037:SF24">
    <property type="entry name" value="POLYCOMB PROTEIN PCL-RELATED"/>
    <property type="match status" value="1"/>
</dbReference>
<keyword evidence="3" id="KW-1133">Transmembrane helix</keyword>
<reference evidence="4" key="1">
    <citation type="journal article" date="2022" name="bioRxiv">
        <title>Genomics of Preaxostyla Flagellates Illuminates Evolutionary Transitions and the Path Towards Mitochondrial Loss.</title>
        <authorList>
            <person name="Novak L.V.F."/>
            <person name="Treitli S.C."/>
            <person name="Pyrih J."/>
            <person name="Halakuc P."/>
            <person name="Pipaliya S.V."/>
            <person name="Vacek V."/>
            <person name="Brzon O."/>
            <person name="Soukal P."/>
            <person name="Eme L."/>
            <person name="Dacks J.B."/>
            <person name="Karnkowska A."/>
            <person name="Elias M."/>
            <person name="Hampl V."/>
        </authorList>
    </citation>
    <scope>NUCLEOTIDE SEQUENCE</scope>
    <source>
        <strain evidence="4">RCP-MX</strain>
    </source>
</reference>
<accession>A0ABQ8UMC3</accession>
<protein>
    <submittedName>
        <fullName evidence="4">Uncharacterized protein</fullName>
    </submittedName>
</protein>
<evidence type="ECO:0000256" key="1">
    <source>
        <dbReference type="ARBA" id="ARBA00022581"/>
    </source>
</evidence>
<evidence type="ECO:0000256" key="2">
    <source>
        <dbReference type="SAM" id="MobiDB-lite"/>
    </source>
</evidence>
<evidence type="ECO:0000313" key="4">
    <source>
        <dbReference type="EMBL" id="KAJ4460329.1"/>
    </source>
</evidence>
<feature type="transmembrane region" description="Helical" evidence="3">
    <location>
        <begin position="1535"/>
        <end position="1560"/>
    </location>
</feature>
<feature type="region of interest" description="Disordered" evidence="2">
    <location>
        <begin position="340"/>
        <end position="381"/>
    </location>
</feature>
<keyword evidence="3" id="KW-0472">Membrane</keyword>
<keyword evidence="1" id="KW-0945">Host-virus interaction</keyword>
<evidence type="ECO:0000313" key="5">
    <source>
        <dbReference type="Proteomes" id="UP001141327"/>
    </source>
</evidence>
<organism evidence="4 5">
    <name type="scientific">Paratrimastix pyriformis</name>
    <dbReference type="NCBI Taxonomy" id="342808"/>
    <lineage>
        <taxon>Eukaryota</taxon>
        <taxon>Metamonada</taxon>
        <taxon>Preaxostyla</taxon>
        <taxon>Paratrimastigidae</taxon>
        <taxon>Paratrimastix</taxon>
    </lineage>
</organism>
<comment type="caution">
    <text evidence="4">The sequence shown here is derived from an EMBL/GenBank/DDBJ whole genome shotgun (WGS) entry which is preliminary data.</text>
</comment>